<dbReference type="EC" id="2.3.2.27" evidence="2"/>
<dbReference type="InterPro" id="IPR002035">
    <property type="entry name" value="VWF_A"/>
</dbReference>
<evidence type="ECO:0000256" key="3">
    <source>
        <dbReference type="ARBA" id="ARBA00022679"/>
    </source>
</evidence>
<dbReference type="InterPro" id="IPR013083">
    <property type="entry name" value="Znf_RING/FYVE/PHD"/>
</dbReference>
<evidence type="ECO:0000313" key="13">
    <source>
        <dbReference type="Proteomes" id="UP000288805"/>
    </source>
</evidence>
<dbReference type="InterPro" id="IPR001841">
    <property type="entry name" value="Znf_RING"/>
</dbReference>
<evidence type="ECO:0000256" key="1">
    <source>
        <dbReference type="ARBA" id="ARBA00000900"/>
    </source>
</evidence>
<keyword evidence="4" id="KW-0479">Metal-binding</keyword>
<proteinExistence type="predicted"/>
<feature type="compositionally biased region" description="Polar residues" evidence="9">
    <location>
        <begin position="46"/>
        <end position="65"/>
    </location>
</feature>
<organism evidence="12 13">
    <name type="scientific">Vitis vinifera</name>
    <name type="common">Grape</name>
    <dbReference type="NCBI Taxonomy" id="29760"/>
    <lineage>
        <taxon>Eukaryota</taxon>
        <taxon>Viridiplantae</taxon>
        <taxon>Streptophyta</taxon>
        <taxon>Embryophyta</taxon>
        <taxon>Tracheophyta</taxon>
        <taxon>Spermatophyta</taxon>
        <taxon>Magnoliopsida</taxon>
        <taxon>eudicotyledons</taxon>
        <taxon>Gunneridae</taxon>
        <taxon>Pentapetalae</taxon>
        <taxon>rosids</taxon>
        <taxon>Vitales</taxon>
        <taxon>Vitaceae</taxon>
        <taxon>Viteae</taxon>
        <taxon>Vitis</taxon>
    </lineage>
</organism>
<dbReference type="InterPro" id="IPR057427">
    <property type="entry name" value="WAV3_C"/>
</dbReference>
<dbReference type="PANTHER" id="PTHR10579:SF55">
    <property type="entry name" value="E3 UBIQUITIN-PROTEIN LIGASE WAV3"/>
    <property type="match status" value="1"/>
</dbReference>
<dbReference type="CDD" id="cd01466">
    <property type="entry name" value="vWA_C3HC4_type"/>
    <property type="match status" value="1"/>
</dbReference>
<dbReference type="PROSITE" id="PS50234">
    <property type="entry name" value="VWFA"/>
    <property type="match status" value="1"/>
</dbReference>
<dbReference type="FunFam" id="3.40.50.410:FF:000129">
    <property type="entry name" value="Probable E3 ubiquitin-protein ligase EDA40"/>
    <property type="match status" value="1"/>
</dbReference>
<dbReference type="PANTHER" id="PTHR10579">
    <property type="entry name" value="CALCIUM-ACTIVATED CHLORIDE CHANNEL REGULATOR"/>
    <property type="match status" value="1"/>
</dbReference>
<gene>
    <name evidence="12" type="primary">sll0103_4</name>
    <name evidence="12" type="ORF">CK203_092240</name>
</gene>
<dbReference type="InterPro" id="IPR051266">
    <property type="entry name" value="CLCR"/>
</dbReference>
<dbReference type="Proteomes" id="UP000288805">
    <property type="component" value="Unassembled WGS sequence"/>
</dbReference>
<dbReference type="PROSITE" id="PS50089">
    <property type="entry name" value="ZF_RING_2"/>
    <property type="match status" value="1"/>
</dbReference>
<accession>A0A438F8A0</accession>
<dbReference type="GO" id="GO:0061630">
    <property type="term" value="F:ubiquitin protein ligase activity"/>
    <property type="evidence" value="ECO:0007669"/>
    <property type="project" value="UniProtKB-EC"/>
</dbReference>
<dbReference type="Pfam" id="PF13519">
    <property type="entry name" value="VWA_2"/>
    <property type="match status" value="1"/>
</dbReference>
<evidence type="ECO:0000256" key="5">
    <source>
        <dbReference type="ARBA" id="ARBA00022771"/>
    </source>
</evidence>
<feature type="domain" description="RING-type" evidence="10">
    <location>
        <begin position="130"/>
        <end position="175"/>
    </location>
</feature>
<keyword evidence="3" id="KW-0808">Transferase</keyword>
<evidence type="ECO:0000256" key="8">
    <source>
        <dbReference type="PROSITE-ProRule" id="PRU00175"/>
    </source>
</evidence>
<evidence type="ECO:0000313" key="12">
    <source>
        <dbReference type="EMBL" id="RVW56235.1"/>
    </source>
</evidence>
<dbReference type="Pfam" id="PF13639">
    <property type="entry name" value="zf-RING_2"/>
    <property type="match status" value="1"/>
</dbReference>
<dbReference type="AlphaFoldDB" id="A0A438F8A0"/>
<evidence type="ECO:0000256" key="6">
    <source>
        <dbReference type="ARBA" id="ARBA00022786"/>
    </source>
</evidence>
<dbReference type="EMBL" id="QGNW01001091">
    <property type="protein sequence ID" value="RVW56235.1"/>
    <property type="molecule type" value="Genomic_DNA"/>
</dbReference>
<evidence type="ECO:0000256" key="7">
    <source>
        <dbReference type="ARBA" id="ARBA00022833"/>
    </source>
</evidence>
<keyword evidence="5 8" id="KW-0863">Zinc-finger</keyword>
<feature type="domain" description="VWFA" evidence="11">
    <location>
        <begin position="357"/>
        <end position="501"/>
    </location>
</feature>
<comment type="catalytic activity">
    <reaction evidence="1">
        <text>S-ubiquitinyl-[E2 ubiquitin-conjugating enzyme]-L-cysteine + [acceptor protein]-L-lysine = [E2 ubiquitin-conjugating enzyme]-L-cysteine + N(6)-ubiquitinyl-[acceptor protein]-L-lysine.</text>
        <dbReference type="EC" id="2.3.2.27"/>
    </reaction>
</comment>
<protein>
    <recommendedName>
        <fullName evidence="2">RING-type E3 ubiquitin transferase</fullName>
        <ecNumber evidence="2">2.3.2.27</ecNumber>
    </recommendedName>
</protein>
<reference evidence="12 13" key="1">
    <citation type="journal article" date="2018" name="PLoS Genet.">
        <title>Population sequencing reveals clonal diversity and ancestral inbreeding in the grapevine cultivar Chardonnay.</title>
        <authorList>
            <person name="Roach M.J."/>
            <person name="Johnson D.L."/>
            <person name="Bohlmann J."/>
            <person name="van Vuuren H.J."/>
            <person name="Jones S.J."/>
            <person name="Pretorius I.S."/>
            <person name="Schmidt S.A."/>
            <person name="Borneman A.R."/>
        </authorList>
    </citation>
    <scope>NUCLEOTIDE SEQUENCE [LARGE SCALE GENOMIC DNA]</scope>
    <source>
        <strain evidence="13">cv. Chardonnay</strain>
        <tissue evidence="12">Leaf</tissue>
    </source>
</reference>
<dbReference type="SUPFAM" id="SSF53300">
    <property type="entry name" value="vWA-like"/>
    <property type="match status" value="1"/>
</dbReference>
<keyword evidence="7" id="KW-0862">Zinc</keyword>
<keyword evidence="6" id="KW-0833">Ubl conjugation pathway</keyword>
<sequence>MGTGWRRAFCTTIHRDSQATHGDKQRHTTPSPSPSPRSGTKLGLFSSGSNTSTPRLQSQPVSSPSLRCRTTVAAAQTPSIDESPKLQAKTTTPTGTAKTPRSLLGSNPSSPRSPLKLSIFRNSFKLRNSCGICLQSVKTGQGTAIYTAECSHAFHFSCIAAHVRKQGSLVCPVCNTTWKDEPLLMIHKNRKPEEDEVIADRYIIKSQNENDKRKKESLIRDVKTKLEQQQQIKAADFRTYDDDEPLLSPTSGGRFIPIPEADENGGDDEEEIEEFQGFFVNPNPSCSVNSCDETVINNSGDSRRNVEVRMLQEAAVVSVGRSHETYAVALRIKAPPPPHHYARTAPFLDPARRAPIDLVTVLDVSASMTGSKLQMLKRAMRLVISSLGPSDRLAIVAFSASPRRLLPLRRMTAHGQRSARRIIDRLVCSQGSSVGEALRKATKVLEDRRERNPVASIMLLSDGQDDRVHSKAPNQRHVPAHVSSTRFSHIEIPVHSFGFGESGGYSQEPAEDAFAKCVGGLLSVVVQDLRIQLSFVGGSTRAEITGVYLCNGRPTALNAGSIRLGDLYAEEERELLVELRAPASAVGTHHVMSVRCCYKDSATQEMVYGNEQALLVPQPHTIRSGPKIERLRNLFITTRAIAETRRLAEHGDMSSGHHLLSSARALLMQSNSISAEEYIRGLETEMAELHWRRQQQLDQQHRRRSSETREVTLVDENGEPLTPTSAWRAAEKLAKVAMMRKSMNKVSDLHGFENARF</sequence>
<dbReference type="Gene3D" id="3.40.50.410">
    <property type="entry name" value="von Willebrand factor, type A domain"/>
    <property type="match status" value="1"/>
</dbReference>
<evidence type="ECO:0000256" key="2">
    <source>
        <dbReference type="ARBA" id="ARBA00012483"/>
    </source>
</evidence>
<feature type="compositionally biased region" description="Low complexity" evidence="9">
    <location>
        <begin position="88"/>
        <end position="100"/>
    </location>
</feature>
<name>A0A438F8A0_VITVI</name>
<dbReference type="Pfam" id="PF25243">
    <property type="entry name" value="WAV3_C"/>
    <property type="match status" value="1"/>
</dbReference>
<dbReference type="SMART" id="SM00184">
    <property type="entry name" value="RING"/>
    <property type="match status" value="1"/>
</dbReference>
<evidence type="ECO:0000256" key="9">
    <source>
        <dbReference type="SAM" id="MobiDB-lite"/>
    </source>
</evidence>
<evidence type="ECO:0000259" key="11">
    <source>
        <dbReference type="PROSITE" id="PS50234"/>
    </source>
</evidence>
<evidence type="ECO:0000259" key="10">
    <source>
        <dbReference type="PROSITE" id="PS50089"/>
    </source>
</evidence>
<comment type="caution">
    <text evidence="12">The sequence shown here is derived from an EMBL/GenBank/DDBJ whole genome shotgun (WGS) entry which is preliminary data.</text>
</comment>
<dbReference type="SUPFAM" id="SSF57850">
    <property type="entry name" value="RING/U-box"/>
    <property type="match status" value="1"/>
</dbReference>
<dbReference type="InterPro" id="IPR036465">
    <property type="entry name" value="vWFA_dom_sf"/>
</dbReference>
<dbReference type="Gene3D" id="3.30.40.10">
    <property type="entry name" value="Zinc/RING finger domain, C3HC4 (zinc finger)"/>
    <property type="match status" value="1"/>
</dbReference>
<feature type="compositionally biased region" description="Basic and acidic residues" evidence="9">
    <location>
        <begin position="13"/>
        <end position="26"/>
    </location>
</feature>
<dbReference type="GO" id="GO:0008270">
    <property type="term" value="F:zinc ion binding"/>
    <property type="evidence" value="ECO:0007669"/>
    <property type="project" value="UniProtKB-KW"/>
</dbReference>
<evidence type="ECO:0000256" key="4">
    <source>
        <dbReference type="ARBA" id="ARBA00022723"/>
    </source>
</evidence>
<feature type="region of interest" description="Disordered" evidence="9">
    <location>
        <begin position="1"/>
        <end position="115"/>
    </location>
</feature>
<dbReference type="SMART" id="SM00327">
    <property type="entry name" value="VWA"/>
    <property type="match status" value="1"/>
</dbReference>
<feature type="region of interest" description="Disordered" evidence="9">
    <location>
        <begin position="696"/>
        <end position="718"/>
    </location>
</feature>